<sequence length="60" mass="6943">MILEASQRVWVIDEHLVWDNLIYFAVGFPLPPKIVEARNKKAIEQSLRPFISGKLVGYMD</sequence>
<protein>
    <submittedName>
        <fullName evidence="1">Uncharacterized protein</fullName>
    </submittedName>
</protein>
<dbReference type="EMBL" id="PQFF01000189">
    <property type="protein sequence ID" value="RHZ76179.1"/>
    <property type="molecule type" value="Genomic_DNA"/>
</dbReference>
<accession>A0A397IJJ2</accession>
<evidence type="ECO:0000313" key="1">
    <source>
        <dbReference type="EMBL" id="RHZ76179.1"/>
    </source>
</evidence>
<name>A0A397IJJ2_9GLOM</name>
<evidence type="ECO:0000313" key="2">
    <source>
        <dbReference type="Proteomes" id="UP000266861"/>
    </source>
</evidence>
<proteinExistence type="predicted"/>
<gene>
    <name evidence="1" type="ORF">Glove_202g63</name>
</gene>
<dbReference type="OrthoDB" id="2419707at2759"/>
<reference evidence="1 2" key="1">
    <citation type="submission" date="2018-08" db="EMBL/GenBank/DDBJ databases">
        <title>Genome and evolution of the arbuscular mycorrhizal fungus Diversispora epigaea (formerly Glomus versiforme) and its bacterial endosymbionts.</title>
        <authorList>
            <person name="Sun X."/>
            <person name="Fei Z."/>
            <person name="Harrison M."/>
        </authorList>
    </citation>
    <scope>NUCLEOTIDE SEQUENCE [LARGE SCALE GENOMIC DNA]</scope>
    <source>
        <strain evidence="1 2">IT104</strain>
    </source>
</reference>
<dbReference type="Proteomes" id="UP000266861">
    <property type="component" value="Unassembled WGS sequence"/>
</dbReference>
<comment type="caution">
    <text evidence="1">The sequence shown here is derived from an EMBL/GenBank/DDBJ whole genome shotgun (WGS) entry which is preliminary data.</text>
</comment>
<keyword evidence="2" id="KW-1185">Reference proteome</keyword>
<dbReference type="AlphaFoldDB" id="A0A397IJJ2"/>
<organism evidence="1 2">
    <name type="scientific">Diversispora epigaea</name>
    <dbReference type="NCBI Taxonomy" id="1348612"/>
    <lineage>
        <taxon>Eukaryota</taxon>
        <taxon>Fungi</taxon>
        <taxon>Fungi incertae sedis</taxon>
        <taxon>Mucoromycota</taxon>
        <taxon>Glomeromycotina</taxon>
        <taxon>Glomeromycetes</taxon>
        <taxon>Diversisporales</taxon>
        <taxon>Diversisporaceae</taxon>
        <taxon>Diversispora</taxon>
    </lineage>
</organism>